<name>A0A5B0QJM6_PUCGR</name>
<feature type="region of interest" description="Disordered" evidence="1">
    <location>
        <begin position="99"/>
        <end position="119"/>
    </location>
</feature>
<dbReference type="EMBL" id="VSWC01000015">
    <property type="protein sequence ID" value="KAA1113332.1"/>
    <property type="molecule type" value="Genomic_DNA"/>
</dbReference>
<accession>A0A5B0QJM6</accession>
<comment type="caution">
    <text evidence="2">The sequence shown here is derived from an EMBL/GenBank/DDBJ whole genome shotgun (WGS) entry which is preliminary data.</text>
</comment>
<proteinExistence type="predicted"/>
<evidence type="ECO:0000313" key="2">
    <source>
        <dbReference type="EMBL" id="KAA1113332.1"/>
    </source>
</evidence>
<evidence type="ECO:0000256" key="1">
    <source>
        <dbReference type="SAM" id="MobiDB-lite"/>
    </source>
</evidence>
<reference evidence="2 3" key="1">
    <citation type="submission" date="2019-05" db="EMBL/GenBank/DDBJ databases">
        <title>Emergence of the Ug99 lineage of the wheat stem rust pathogen through somatic hybridization.</title>
        <authorList>
            <person name="Li F."/>
            <person name="Upadhyaya N.M."/>
            <person name="Sperschneider J."/>
            <person name="Matny O."/>
            <person name="Nguyen-Phuc H."/>
            <person name="Mago R."/>
            <person name="Raley C."/>
            <person name="Miller M.E."/>
            <person name="Silverstein K.A.T."/>
            <person name="Henningsen E."/>
            <person name="Hirsch C.D."/>
            <person name="Visser B."/>
            <person name="Pretorius Z.A."/>
            <person name="Steffenson B.J."/>
            <person name="Schwessinger B."/>
            <person name="Dodds P.N."/>
            <person name="Figueroa M."/>
        </authorList>
    </citation>
    <scope>NUCLEOTIDE SEQUENCE [LARGE SCALE GENOMIC DNA]</scope>
    <source>
        <strain evidence="2">21-0</strain>
    </source>
</reference>
<protein>
    <submittedName>
        <fullName evidence="2">Uncharacterized protein</fullName>
    </submittedName>
</protein>
<gene>
    <name evidence="2" type="ORF">PGT21_028291</name>
</gene>
<dbReference type="AlphaFoldDB" id="A0A5B0QJM6"/>
<dbReference type="Proteomes" id="UP000324748">
    <property type="component" value="Unassembled WGS sequence"/>
</dbReference>
<sequence>MGGCPEHDPPSSPIVCLWKSSSSSSATTPIIQRSLGKYSIIIGRYSENWNAGSSAAVSSSSARLANTQISNLQSAPHPPLQSLISYPSIYYPLHSSQSQSLSLPASSSSSSEKMTYVVI</sequence>
<evidence type="ECO:0000313" key="3">
    <source>
        <dbReference type="Proteomes" id="UP000324748"/>
    </source>
</evidence>
<organism evidence="2 3">
    <name type="scientific">Puccinia graminis f. sp. tritici</name>
    <dbReference type="NCBI Taxonomy" id="56615"/>
    <lineage>
        <taxon>Eukaryota</taxon>
        <taxon>Fungi</taxon>
        <taxon>Dikarya</taxon>
        <taxon>Basidiomycota</taxon>
        <taxon>Pucciniomycotina</taxon>
        <taxon>Pucciniomycetes</taxon>
        <taxon>Pucciniales</taxon>
        <taxon>Pucciniaceae</taxon>
        <taxon>Puccinia</taxon>
    </lineage>
</organism>
<feature type="compositionally biased region" description="Low complexity" evidence="1">
    <location>
        <begin position="99"/>
        <end position="111"/>
    </location>
</feature>
<keyword evidence="3" id="KW-1185">Reference proteome</keyword>